<dbReference type="InterPro" id="IPR002528">
    <property type="entry name" value="MATE_fam"/>
</dbReference>
<feature type="transmembrane region" description="Helical" evidence="6">
    <location>
        <begin position="551"/>
        <end position="570"/>
    </location>
</feature>
<dbReference type="CDD" id="cd13136">
    <property type="entry name" value="MATE_DinF_like"/>
    <property type="match status" value="1"/>
</dbReference>
<dbReference type="GO" id="GO:0016020">
    <property type="term" value="C:membrane"/>
    <property type="evidence" value="ECO:0007669"/>
    <property type="project" value="UniProtKB-SubCell"/>
</dbReference>
<feature type="compositionally biased region" description="Polar residues" evidence="7">
    <location>
        <begin position="60"/>
        <end position="69"/>
    </location>
</feature>
<feature type="transmembrane region" description="Helical" evidence="6">
    <location>
        <begin position="335"/>
        <end position="360"/>
    </location>
</feature>
<evidence type="ECO:0000256" key="4">
    <source>
        <dbReference type="ARBA" id="ARBA00022989"/>
    </source>
</evidence>
<dbReference type="RefSeq" id="XP_010906086.1">
    <property type="nucleotide sequence ID" value="XM_010907784.3"/>
</dbReference>
<dbReference type="NCBIfam" id="TIGR00797">
    <property type="entry name" value="matE"/>
    <property type="match status" value="1"/>
</dbReference>
<dbReference type="OrthoDB" id="2126698at2759"/>
<feature type="transmembrane region" description="Helical" evidence="6">
    <location>
        <begin position="518"/>
        <end position="539"/>
    </location>
</feature>
<evidence type="ECO:0000313" key="8">
    <source>
        <dbReference type="Proteomes" id="UP000504607"/>
    </source>
</evidence>
<comment type="similarity">
    <text evidence="2 6">Belongs to the multi antimicrobial extrusion (MATE) (TC 2.A.66.1) family.</text>
</comment>
<feature type="transmembrane region" description="Helical" evidence="6">
    <location>
        <begin position="303"/>
        <end position="323"/>
    </location>
</feature>
<keyword evidence="3 6" id="KW-0812">Transmembrane</keyword>
<dbReference type="GO" id="GO:0015297">
    <property type="term" value="F:antiporter activity"/>
    <property type="evidence" value="ECO:0007669"/>
    <property type="project" value="InterPro"/>
</dbReference>
<feature type="compositionally biased region" description="Basic and acidic residues" evidence="7">
    <location>
        <begin position="47"/>
        <end position="57"/>
    </location>
</feature>
<dbReference type="InterPro" id="IPR044644">
    <property type="entry name" value="DinF-like"/>
</dbReference>
<proteinExistence type="inferred from homology"/>
<keyword evidence="8" id="KW-1185">Reference proteome</keyword>
<dbReference type="PANTHER" id="PTHR42893:SF4">
    <property type="entry name" value="PROTEIN DETOXIFICATION 42"/>
    <property type="match status" value="1"/>
</dbReference>
<evidence type="ECO:0000256" key="2">
    <source>
        <dbReference type="ARBA" id="ARBA00010199"/>
    </source>
</evidence>
<feature type="region of interest" description="Disordered" evidence="7">
    <location>
        <begin position="1"/>
        <end position="69"/>
    </location>
</feature>
<reference evidence="9 10" key="1">
    <citation type="submission" date="2025-04" db="UniProtKB">
        <authorList>
            <consortium name="RefSeq"/>
        </authorList>
    </citation>
    <scope>IDENTIFICATION</scope>
</reference>
<sequence>MENNPSTSEKQIAIPVPAESMKVSSNELKEPTPDAPEKQISILVRSEGTKESLDVPKETGPNTPDNQITVPAHLEGNMSSLDVPKDGMPQKDTKAEEIILPSPLGKPRKTGFHVFFMNIRCVYKLDELGSEIMRIAIPAALALAADPLASLVDTAFIGRLGSVEIAAVGVSIAIFNQVSKVCIYPLVSVTTSFVAEEDAIIGQGIEEQHSRDLEKASPVTTNEKELPPCNDSEKRGCTVSYISSECTKLSRPQCNRKYIPSVSSALIVGGVLGLLQAMFLILAVRQVLSIMGVKSGSPMLTPALRYLTLRSLGSPAVLLSLAMQGVFRGFKDTKTPLYATLVGDVTNIILDPILIFVFHLGVSGAAIAHVISQYLITLILFVRLVQQVNILPPSIKALKFSRFLRCGFLLLGRVIAVTFCVTLGASLAARNGPIIMAAFQICLQIWLSTSLLADGLAVAGQAILASAFARGDLHKAVAATARVLQLSIVLGMALTLLLGLGLQFGSGIFTKDINVIQIIHKGIPFVAGTQMLNSLAFVFDGINFGASDYTYSAYSMVAVAAVSIPCLVYLSSTHGFIGIWTGLTIYMSLRTFASTWRMGAARGPWTFIRR</sequence>
<feature type="transmembrane region" description="Helical" evidence="6">
    <location>
        <begin position="406"/>
        <end position="428"/>
    </location>
</feature>
<feature type="compositionally biased region" description="Polar residues" evidence="7">
    <location>
        <begin position="1"/>
        <end position="10"/>
    </location>
</feature>
<feature type="transmembrane region" description="Helical" evidence="6">
    <location>
        <begin position="366"/>
        <end position="385"/>
    </location>
</feature>
<dbReference type="KEGG" id="egu:105033120"/>
<protein>
    <recommendedName>
        <fullName evidence="6">Protein DETOXIFICATION</fullName>
    </recommendedName>
    <alternativeName>
        <fullName evidence="6">Multidrug and toxic compound extrusion protein</fullName>
    </alternativeName>
</protein>
<evidence type="ECO:0000256" key="5">
    <source>
        <dbReference type="ARBA" id="ARBA00023136"/>
    </source>
</evidence>
<evidence type="ECO:0000313" key="10">
    <source>
        <dbReference type="RefSeq" id="XP_010906086.1"/>
    </source>
</evidence>
<dbReference type="RefSeq" id="XP_010906085.1">
    <property type="nucleotide sequence ID" value="XM_010907783.3"/>
</dbReference>
<evidence type="ECO:0000256" key="6">
    <source>
        <dbReference type="RuleBase" id="RU004914"/>
    </source>
</evidence>
<dbReference type="PANTHER" id="PTHR42893">
    <property type="entry name" value="PROTEIN DETOXIFICATION 44, CHLOROPLASTIC-RELATED"/>
    <property type="match status" value="1"/>
</dbReference>
<feature type="transmembrane region" description="Helical" evidence="6">
    <location>
        <begin position="576"/>
        <end position="593"/>
    </location>
</feature>
<dbReference type="GO" id="GO:0042910">
    <property type="term" value="F:xenobiotic transmembrane transporter activity"/>
    <property type="evidence" value="ECO:0007669"/>
    <property type="project" value="InterPro"/>
</dbReference>
<feature type="transmembrane region" description="Helical" evidence="6">
    <location>
        <begin position="476"/>
        <end position="498"/>
    </location>
</feature>
<dbReference type="AlphaFoldDB" id="A0A6I9QBR7"/>
<gene>
    <name evidence="9 10" type="primary">LOC105033120</name>
</gene>
<keyword evidence="4 6" id="KW-1133">Transmembrane helix</keyword>
<feature type="transmembrane region" description="Helical" evidence="6">
    <location>
        <begin position="434"/>
        <end position="464"/>
    </location>
</feature>
<name>A0A6I9QBR7_ELAGV</name>
<evidence type="ECO:0000256" key="7">
    <source>
        <dbReference type="SAM" id="MobiDB-lite"/>
    </source>
</evidence>
<dbReference type="GeneID" id="105033120"/>
<evidence type="ECO:0000313" key="9">
    <source>
        <dbReference type="RefSeq" id="XP_010906085.1"/>
    </source>
</evidence>
<evidence type="ECO:0000256" key="3">
    <source>
        <dbReference type="ARBA" id="ARBA00022692"/>
    </source>
</evidence>
<dbReference type="Pfam" id="PF01554">
    <property type="entry name" value="MatE"/>
    <property type="match status" value="2"/>
</dbReference>
<feature type="compositionally biased region" description="Basic and acidic residues" evidence="7">
    <location>
        <begin position="27"/>
        <end position="37"/>
    </location>
</feature>
<organism evidence="8 9">
    <name type="scientific">Elaeis guineensis var. tenera</name>
    <name type="common">Oil palm</name>
    <dbReference type="NCBI Taxonomy" id="51953"/>
    <lineage>
        <taxon>Eukaryota</taxon>
        <taxon>Viridiplantae</taxon>
        <taxon>Streptophyta</taxon>
        <taxon>Embryophyta</taxon>
        <taxon>Tracheophyta</taxon>
        <taxon>Spermatophyta</taxon>
        <taxon>Magnoliopsida</taxon>
        <taxon>Liliopsida</taxon>
        <taxon>Arecaceae</taxon>
        <taxon>Arecoideae</taxon>
        <taxon>Cocoseae</taxon>
        <taxon>Elaeidinae</taxon>
        <taxon>Elaeis</taxon>
    </lineage>
</organism>
<comment type="subcellular location">
    <subcellularLocation>
        <location evidence="1">Membrane</location>
        <topology evidence="1">Multi-pass membrane protein</topology>
    </subcellularLocation>
</comment>
<feature type="transmembrane region" description="Helical" evidence="6">
    <location>
        <begin position="258"/>
        <end position="283"/>
    </location>
</feature>
<evidence type="ECO:0000256" key="1">
    <source>
        <dbReference type="ARBA" id="ARBA00004141"/>
    </source>
</evidence>
<accession>A0A6I9QBR7</accession>
<keyword evidence="5 6" id="KW-0472">Membrane</keyword>
<dbReference type="Proteomes" id="UP000504607">
    <property type="component" value="Unplaced"/>
</dbReference>